<dbReference type="PROSITE" id="PS00107">
    <property type="entry name" value="PROTEIN_KINASE_ATP"/>
    <property type="match status" value="1"/>
</dbReference>
<dbReference type="EC" id="2.7.11.1" evidence="2"/>
<evidence type="ECO:0000259" key="12">
    <source>
        <dbReference type="PROSITE" id="PS50011"/>
    </source>
</evidence>
<dbReference type="GO" id="GO:0045087">
    <property type="term" value="P:innate immune response"/>
    <property type="evidence" value="ECO:0007669"/>
    <property type="project" value="UniProtKB-ARBA"/>
</dbReference>
<evidence type="ECO:0000256" key="2">
    <source>
        <dbReference type="ARBA" id="ARBA00012513"/>
    </source>
</evidence>
<dbReference type="Proteomes" id="UP000729913">
    <property type="component" value="Unassembled WGS sequence"/>
</dbReference>
<evidence type="ECO:0000256" key="10">
    <source>
        <dbReference type="PROSITE-ProRule" id="PRU10141"/>
    </source>
</evidence>
<evidence type="ECO:0000256" key="6">
    <source>
        <dbReference type="ARBA" id="ARBA00022777"/>
    </source>
</evidence>
<dbReference type="EMBL" id="JAAOIC020000067">
    <property type="protein sequence ID" value="KAG8034647.1"/>
    <property type="molecule type" value="Genomic_DNA"/>
</dbReference>
<dbReference type="FunFam" id="1.10.510.10:FF:000754">
    <property type="entry name" value="Interleukin-1 receptor-associated kinase"/>
    <property type="match status" value="1"/>
</dbReference>
<reference evidence="13" key="2">
    <citation type="submission" date="2021-04" db="EMBL/GenBank/DDBJ databases">
        <title>Genome-wide patterns of bracovirus chromosomal integration into multiple host tissues during parasitism.</title>
        <authorList>
            <person name="Chebbi M.A.C."/>
        </authorList>
    </citation>
    <scope>NUCLEOTIDE SEQUENCE</scope>
    <source>
        <tissue evidence="13">Whole body</tissue>
    </source>
</reference>
<dbReference type="GO" id="GO:0005524">
    <property type="term" value="F:ATP binding"/>
    <property type="evidence" value="ECO:0007669"/>
    <property type="project" value="UniProtKB-UniRule"/>
</dbReference>
<keyword evidence="6" id="KW-0418">Kinase</keyword>
<evidence type="ECO:0000256" key="4">
    <source>
        <dbReference type="ARBA" id="ARBA00022679"/>
    </source>
</evidence>
<dbReference type="SMART" id="SM00220">
    <property type="entry name" value="S_TKc"/>
    <property type="match status" value="1"/>
</dbReference>
<reference evidence="13" key="1">
    <citation type="submission" date="2020-03" db="EMBL/GenBank/DDBJ databases">
        <authorList>
            <person name="Chebbi M.A."/>
            <person name="Drezen J.M."/>
        </authorList>
    </citation>
    <scope>NUCLEOTIDE SEQUENCE</scope>
    <source>
        <tissue evidence="13">Whole body</tissue>
    </source>
</reference>
<evidence type="ECO:0000313" key="14">
    <source>
        <dbReference type="Proteomes" id="UP000729913"/>
    </source>
</evidence>
<dbReference type="InterPro" id="IPR008271">
    <property type="entry name" value="Ser/Thr_kinase_AS"/>
</dbReference>
<keyword evidence="3 11" id="KW-0723">Serine/threonine-protein kinase</keyword>
<organism evidence="13 14">
    <name type="scientific">Cotesia typhae</name>
    <dbReference type="NCBI Taxonomy" id="2053667"/>
    <lineage>
        <taxon>Eukaryota</taxon>
        <taxon>Metazoa</taxon>
        <taxon>Ecdysozoa</taxon>
        <taxon>Arthropoda</taxon>
        <taxon>Hexapoda</taxon>
        <taxon>Insecta</taxon>
        <taxon>Pterygota</taxon>
        <taxon>Neoptera</taxon>
        <taxon>Endopterygota</taxon>
        <taxon>Hymenoptera</taxon>
        <taxon>Apocrita</taxon>
        <taxon>Ichneumonoidea</taxon>
        <taxon>Braconidae</taxon>
        <taxon>Microgastrinae</taxon>
        <taxon>Cotesia</taxon>
    </lineage>
</organism>
<dbReference type="PROSITE" id="PS00108">
    <property type="entry name" value="PROTEIN_KINASE_ST"/>
    <property type="match status" value="1"/>
</dbReference>
<dbReference type="GO" id="GO:0007165">
    <property type="term" value="P:signal transduction"/>
    <property type="evidence" value="ECO:0007669"/>
    <property type="project" value="InterPro"/>
</dbReference>
<evidence type="ECO:0000313" key="13">
    <source>
        <dbReference type="EMBL" id="KAG8034647.1"/>
    </source>
</evidence>
<dbReference type="PROSITE" id="PS50011">
    <property type="entry name" value="PROTEIN_KINASE_DOM"/>
    <property type="match status" value="1"/>
</dbReference>
<dbReference type="GO" id="GO:0004674">
    <property type="term" value="F:protein serine/threonine kinase activity"/>
    <property type="evidence" value="ECO:0007669"/>
    <property type="project" value="UniProtKB-KW"/>
</dbReference>
<dbReference type="InterPro" id="IPR000719">
    <property type="entry name" value="Prot_kinase_dom"/>
</dbReference>
<comment type="catalytic activity">
    <reaction evidence="8">
        <text>L-threonyl-[protein] + ATP = O-phospho-L-threonyl-[protein] + ADP + H(+)</text>
        <dbReference type="Rhea" id="RHEA:46608"/>
        <dbReference type="Rhea" id="RHEA-COMP:11060"/>
        <dbReference type="Rhea" id="RHEA-COMP:11605"/>
        <dbReference type="ChEBI" id="CHEBI:15378"/>
        <dbReference type="ChEBI" id="CHEBI:30013"/>
        <dbReference type="ChEBI" id="CHEBI:30616"/>
        <dbReference type="ChEBI" id="CHEBI:61977"/>
        <dbReference type="ChEBI" id="CHEBI:456216"/>
        <dbReference type="EC" id="2.7.11.1"/>
    </reaction>
</comment>
<name>A0A8J5QT12_9HYME</name>
<comment type="caution">
    <text evidence="13">The sequence shown here is derived from an EMBL/GenBank/DDBJ whole genome shotgun (WGS) entry which is preliminary data.</text>
</comment>
<dbReference type="Pfam" id="PF00531">
    <property type="entry name" value="Death"/>
    <property type="match status" value="1"/>
</dbReference>
<evidence type="ECO:0000256" key="7">
    <source>
        <dbReference type="ARBA" id="ARBA00022840"/>
    </source>
</evidence>
<sequence length="410" mass="47445">MSFVPLWKKYKYIYDLPYVERVKLCSILNTSRKWEDLAGRGMQFNMQIIEALRREDDPVDKLLTLWSDYNHTILELFILLSRFQQTQAADLLKPFVDEKYYHVSAKKRNDLAGSLLNSLPQVSFEELTAATGGWRRDKILGKGGFGVVYKGMWKNTEVAIKKLGRKELTDSESIALEQSFREIRILHSRPHENILPLYAFNLSGPAPCLVYKFMANGSLDDWLMLHDGRSPALTWLQRHNIVKGITRGLQYLHTIGERPLIHGDIKSANILLDKNFEPRIGDFGLVQEKPNEDSPQVEKLQGTRAYLPEDFLRTKILSTKVDVYSYGIVCLEMATGLTAYDSSRSENKLLRDYVSAWSDRNSFDQRDRKAGDKNKKIFYHLFQLGRWCSSKFAKDRPEMEDVFNELDDIL</sequence>
<dbReference type="PANTHER" id="PTHR27006">
    <property type="entry name" value="PROMASTIGOTE SURFACE ANTIGEN PROTEIN PSA"/>
    <property type="match status" value="1"/>
</dbReference>
<evidence type="ECO:0000256" key="3">
    <source>
        <dbReference type="ARBA" id="ARBA00022527"/>
    </source>
</evidence>
<comment type="similarity">
    <text evidence="1">Belongs to the protein kinase superfamily. TKL Ser/Thr protein kinase family. Pelle subfamily.</text>
</comment>
<keyword evidence="7 10" id="KW-0067">ATP-binding</keyword>
<keyword evidence="14" id="KW-1185">Reference proteome</keyword>
<proteinExistence type="inferred from homology"/>
<dbReference type="AlphaFoldDB" id="A0A8J5QT12"/>
<keyword evidence="4" id="KW-0808">Transferase</keyword>
<protein>
    <recommendedName>
        <fullName evidence="2">non-specific serine/threonine protein kinase</fullName>
        <ecNumber evidence="2">2.7.11.1</ecNumber>
    </recommendedName>
</protein>
<comment type="catalytic activity">
    <reaction evidence="9">
        <text>L-seryl-[protein] + ATP = O-phospho-L-seryl-[protein] + ADP + H(+)</text>
        <dbReference type="Rhea" id="RHEA:17989"/>
        <dbReference type="Rhea" id="RHEA-COMP:9863"/>
        <dbReference type="Rhea" id="RHEA-COMP:11604"/>
        <dbReference type="ChEBI" id="CHEBI:15378"/>
        <dbReference type="ChEBI" id="CHEBI:29999"/>
        <dbReference type="ChEBI" id="CHEBI:30616"/>
        <dbReference type="ChEBI" id="CHEBI:83421"/>
        <dbReference type="ChEBI" id="CHEBI:456216"/>
        <dbReference type="EC" id="2.7.11.1"/>
    </reaction>
</comment>
<accession>A0A8J5QT12</accession>
<evidence type="ECO:0000256" key="5">
    <source>
        <dbReference type="ARBA" id="ARBA00022741"/>
    </source>
</evidence>
<dbReference type="Pfam" id="PF00069">
    <property type="entry name" value="Pkinase"/>
    <property type="match status" value="1"/>
</dbReference>
<evidence type="ECO:0000256" key="11">
    <source>
        <dbReference type="RuleBase" id="RU000304"/>
    </source>
</evidence>
<evidence type="ECO:0000256" key="8">
    <source>
        <dbReference type="ARBA" id="ARBA00047899"/>
    </source>
</evidence>
<dbReference type="InterPro" id="IPR017441">
    <property type="entry name" value="Protein_kinase_ATP_BS"/>
</dbReference>
<dbReference type="OrthoDB" id="4062651at2759"/>
<gene>
    <name evidence="13" type="ORF">G9C98_007723</name>
</gene>
<evidence type="ECO:0000256" key="9">
    <source>
        <dbReference type="ARBA" id="ARBA00048679"/>
    </source>
</evidence>
<dbReference type="InterPro" id="IPR000488">
    <property type="entry name" value="Death_dom"/>
</dbReference>
<feature type="domain" description="Protein kinase" evidence="12">
    <location>
        <begin position="134"/>
        <end position="410"/>
    </location>
</feature>
<keyword evidence="5 10" id="KW-0547">Nucleotide-binding</keyword>
<feature type="binding site" evidence="10">
    <location>
        <position position="162"/>
    </location>
    <ligand>
        <name>ATP</name>
        <dbReference type="ChEBI" id="CHEBI:30616"/>
    </ligand>
</feature>
<evidence type="ECO:0000256" key="1">
    <source>
        <dbReference type="ARBA" id="ARBA00008718"/>
    </source>
</evidence>